<organism evidence="1 2">
    <name type="scientific">Pusillibacter faecalis</name>
    <dbReference type="NCBI Taxonomy" id="2714358"/>
    <lineage>
        <taxon>Bacteria</taxon>
        <taxon>Bacillati</taxon>
        <taxon>Bacillota</taxon>
        <taxon>Clostridia</taxon>
        <taxon>Eubacteriales</taxon>
        <taxon>Oscillospiraceae</taxon>
        <taxon>Pusillibacter</taxon>
    </lineage>
</organism>
<evidence type="ECO:0000313" key="1">
    <source>
        <dbReference type="EMBL" id="BCK85639.1"/>
    </source>
</evidence>
<sequence>MNSAPTWQGVTIPNPLRLFVILPEKYLTGLLAGGAFAPYELFAAGKTSAQGEFISLEHFNHWRVEPPFGWRNPKK</sequence>
<dbReference type="Proteomes" id="UP000679848">
    <property type="component" value="Plasmid pMM59_01"/>
</dbReference>
<name>A0A810QBL4_9FIRM</name>
<protein>
    <submittedName>
        <fullName evidence="1">Uncharacterized protein</fullName>
    </submittedName>
</protein>
<geneLocation type="plasmid" evidence="1 2">
    <name>pMM59_01</name>
</geneLocation>
<dbReference type="EMBL" id="AP023421">
    <property type="protein sequence ID" value="BCK85639.1"/>
    <property type="molecule type" value="Genomic_DNA"/>
</dbReference>
<dbReference type="AlphaFoldDB" id="A0A810QBL4"/>
<reference evidence="1" key="1">
    <citation type="submission" date="2020-09" db="EMBL/GenBank/DDBJ databases">
        <title>New species isolated from human feces.</title>
        <authorList>
            <person name="Kitahara M."/>
            <person name="Shigeno Y."/>
            <person name="Shime M."/>
            <person name="Matsumoto Y."/>
            <person name="Nakamura S."/>
            <person name="Motooka D."/>
            <person name="Fukuoka S."/>
            <person name="Nishikawa H."/>
            <person name="Benno Y."/>
        </authorList>
    </citation>
    <scope>NUCLEOTIDE SEQUENCE</scope>
    <source>
        <strain evidence="1">MM59</strain>
        <plasmid evidence="1">pMM59_01</plasmid>
    </source>
</reference>
<evidence type="ECO:0000313" key="2">
    <source>
        <dbReference type="Proteomes" id="UP000679848"/>
    </source>
</evidence>
<accession>A0A810QBL4</accession>
<proteinExistence type="predicted"/>
<keyword evidence="1" id="KW-0614">Plasmid</keyword>
<keyword evidence="2" id="KW-1185">Reference proteome</keyword>
<gene>
    <name evidence="1" type="ORF">MM59RIKEN_29580</name>
</gene>
<dbReference type="KEGG" id="pfaa:MM59RIKEN_29580"/>